<dbReference type="PANTHER" id="PTHR33179">
    <property type="entry name" value="VQ MOTIF-CONTAINING PROTEIN"/>
    <property type="match status" value="1"/>
</dbReference>
<feature type="compositionally biased region" description="Low complexity" evidence="1">
    <location>
        <begin position="205"/>
        <end position="216"/>
    </location>
</feature>
<feature type="compositionally biased region" description="Low complexity" evidence="1">
    <location>
        <begin position="70"/>
        <end position="81"/>
    </location>
</feature>
<gene>
    <name evidence="4" type="primary">LOC113847950</name>
</gene>
<feature type="region of interest" description="Disordered" evidence="1">
    <location>
        <begin position="205"/>
        <end position="247"/>
    </location>
</feature>
<dbReference type="OrthoDB" id="780193at2759"/>
<evidence type="ECO:0000256" key="1">
    <source>
        <dbReference type="SAM" id="MobiDB-lite"/>
    </source>
</evidence>
<feature type="region of interest" description="Disordered" evidence="1">
    <location>
        <begin position="1"/>
        <end position="34"/>
    </location>
</feature>
<keyword evidence="3" id="KW-1185">Reference proteome</keyword>
<feature type="region of interest" description="Disordered" evidence="1">
    <location>
        <begin position="413"/>
        <end position="441"/>
    </location>
</feature>
<dbReference type="AlphaFoldDB" id="A0A8B8JNK8"/>
<dbReference type="PANTHER" id="PTHR33179:SF80">
    <property type="entry name" value="VQ MOTIF PROTEIN"/>
    <property type="match status" value="1"/>
</dbReference>
<feature type="compositionally biased region" description="Low complexity" evidence="1">
    <location>
        <begin position="416"/>
        <end position="425"/>
    </location>
</feature>
<dbReference type="InterPro" id="IPR008889">
    <property type="entry name" value="VQ"/>
</dbReference>
<feature type="compositionally biased region" description="Low complexity" evidence="1">
    <location>
        <begin position="104"/>
        <end position="119"/>
    </location>
</feature>
<feature type="domain" description="VQ" evidence="2">
    <location>
        <begin position="160"/>
        <end position="187"/>
    </location>
</feature>
<feature type="compositionally biased region" description="Low complexity" evidence="1">
    <location>
        <begin position="1"/>
        <end position="12"/>
    </location>
</feature>
<feature type="compositionally biased region" description="Polar residues" evidence="1">
    <location>
        <begin position="82"/>
        <end position="93"/>
    </location>
</feature>
<evidence type="ECO:0000313" key="4">
    <source>
        <dbReference type="RefSeq" id="XP_027333086.1"/>
    </source>
</evidence>
<proteinExistence type="predicted"/>
<accession>A0A8B8JNK8</accession>
<sequence length="441" mass="46969">MDSGNSGSISSSGDEEYDSRADHTVLPSPFLNQFGSISQPQSSLVSSHYHQTQHHPSLFDLSSSYLHALSQPQPNSSNPNSFLNLDTATSSQGRRSEPDCTDITGVSSSSSTPPTTTGGNSMNQCLLGPQVTDNARVVLSSSQGNNVVRNSKKRTRASRRAPTTVLTTDTSNFRAMVQEFTGIPAPPFSASSSYSRRLDLLTGSSSLRSSTSHLDTPTGTPFYPLRPSPQKLHHHHHHQNPLILSSSSSPSTLLHNNMVDAIASSTTTTNNSSSNNNSVNYQQLPPDLGLPYHNPQNIMLSMQNHPPLAFHPPPPPPPLHPFGNNLPTGFSAKLPSIEDLGMSHGQVNNANFVASGVSVPSGHAHVSSDGVTLRNVNDDGGGRRDVPLRSLDGGSCKLNFSAASASASLNHEKSNLENNNNNNINTTRGEGTVDSWICSSD</sequence>
<feature type="region of interest" description="Disordered" evidence="1">
    <location>
        <begin position="363"/>
        <end position="384"/>
    </location>
</feature>
<dbReference type="Proteomes" id="UP000694853">
    <property type="component" value="Unplaced"/>
</dbReference>
<organism evidence="3 4">
    <name type="scientific">Abrus precatorius</name>
    <name type="common">Indian licorice</name>
    <name type="synonym">Glycine abrus</name>
    <dbReference type="NCBI Taxonomy" id="3816"/>
    <lineage>
        <taxon>Eukaryota</taxon>
        <taxon>Viridiplantae</taxon>
        <taxon>Streptophyta</taxon>
        <taxon>Embryophyta</taxon>
        <taxon>Tracheophyta</taxon>
        <taxon>Spermatophyta</taxon>
        <taxon>Magnoliopsida</taxon>
        <taxon>eudicotyledons</taxon>
        <taxon>Gunneridae</taxon>
        <taxon>Pentapetalae</taxon>
        <taxon>rosids</taxon>
        <taxon>fabids</taxon>
        <taxon>Fabales</taxon>
        <taxon>Fabaceae</taxon>
        <taxon>Papilionoideae</taxon>
        <taxon>50 kb inversion clade</taxon>
        <taxon>NPAAA clade</taxon>
        <taxon>indigoferoid/millettioid clade</taxon>
        <taxon>Abreae</taxon>
        <taxon>Abrus</taxon>
    </lineage>
</organism>
<feature type="region of interest" description="Disordered" evidence="1">
    <location>
        <begin position="69"/>
        <end position="124"/>
    </location>
</feature>
<reference evidence="3" key="1">
    <citation type="journal article" date="2019" name="Toxins">
        <title>Detection of Abrin-Like and Prepropulchellin-Like Toxin Genes and Transcripts Using Whole Genome Sequencing and Full-Length Transcript Sequencing of Abrus precatorius.</title>
        <authorList>
            <person name="Hovde B.T."/>
            <person name="Daligault H.E."/>
            <person name="Hanschen E.R."/>
            <person name="Kunde Y.A."/>
            <person name="Johnson M.B."/>
            <person name="Starkenburg S.R."/>
            <person name="Johnson S.L."/>
        </authorList>
    </citation>
    <scope>NUCLEOTIDE SEQUENCE [LARGE SCALE GENOMIC DNA]</scope>
</reference>
<evidence type="ECO:0000259" key="2">
    <source>
        <dbReference type="Pfam" id="PF05678"/>
    </source>
</evidence>
<name>A0A8B8JNK8_ABRPR</name>
<protein>
    <submittedName>
        <fullName evidence="4">Type-2 histone deacetylase 1-like</fullName>
    </submittedName>
</protein>
<reference evidence="4" key="2">
    <citation type="submission" date="2025-08" db="UniProtKB">
        <authorList>
            <consortium name="RefSeq"/>
        </authorList>
    </citation>
    <scope>IDENTIFICATION</scope>
    <source>
        <tissue evidence="4">Young leaves</tissue>
    </source>
</reference>
<dbReference type="GeneID" id="113847950"/>
<evidence type="ECO:0000313" key="3">
    <source>
        <dbReference type="Proteomes" id="UP000694853"/>
    </source>
</evidence>
<dbReference type="Pfam" id="PF05678">
    <property type="entry name" value="VQ"/>
    <property type="match status" value="1"/>
</dbReference>
<dbReference type="RefSeq" id="XP_027333086.1">
    <property type="nucleotide sequence ID" value="XM_027477285.1"/>
</dbReference>
<dbReference type="KEGG" id="aprc:113847950"/>
<dbReference type="InterPro" id="IPR039609">
    <property type="entry name" value="VQ_15/22"/>
</dbReference>